<proteinExistence type="predicted"/>
<dbReference type="AlphaFoldDB" id="A0A6J4T4P9"/>
<sequence length="120" mass="12812">MPASRERREADVQAPALTRRYGDALRVADTSAAEHVVDEALEAGLTPSAIQSLIIEPAMTRIGELWEANAITVADEHLATAVSQAVLVKLFDKLTVARARSRERILLAAAEGRSTCSGCA</sequence>
<accession>A0A6J4T4P9</accession>
<dbReference type="InterPro" id="IPR003759">
    <property type="entry name" value="Cbl-bd_cap"/>
</dbReference>
<dbReference type="EMBL" id="CADCVQ010000119">
    <property type="protein sequence ID" value="CAA9513189.1"/>
    <property type="molecule type" value="Genomic_DNA"/>
</dbReference>
<organism evidence="2">
    <name type="scientific">uncultured Solirubrobacteraceae bacterium</name>
    <dbReference type="NCBI Taxonomy" id="1162706"/>
    <lineage>
        <taxon>Bacteria</taxon>
        <taxon>Bacillati</taxon>
        <taxon>Actinomycetota</taxon>
        <taxon>Thermoleophilia</taxon>
        <taxon>Solirubrobacterales</taxon>
        <taxon>Solirubrobacteraceae</taxon>
        <taxon>environmental samples</taxon>
    </lineage>
</organism>
<dbReference type="InterPro" id="IPR036594">
    <property type="entry name" value="Meth_synthase_dom"/>
</dbReference>
<dbReference type="Gene3D" id="1.10.1240.10">
    <property type="entry name" value="Methionine synthase domain"/>
    <property type="match status" value="1"/>
</dbReference>
<name>A0A6J4T4P9_9ACTN</name>
<reference evidence="2" key="1">
    <citation type="submission" date="2020-02" db="EMBL/GenBank/DDBJ databases">
        <authorList>
            <person name="Meier V. D."/>
        </authorList>
    </citation>
    <scope>NUCLEOTIDE SEQUENCE</scope>
    <source>
        <strain evidence="2">AVDCRST_MAG67</strain>
    </source>
</reference>
<dbReference type="Pfam" id="PF02607">
    <property type="entry name" value="B12-binding_2"/>
    <property type="match status" value="1"/>
</dbReference>
<evidence type="ECO:0000259" key="1">
    <source>
        <dbReference type="Pfam" id="PF02607"/>
    </source>
</evidence>
<gene>
    <name evidence="2" type="ORF">AVDCRST_MAG67-2925</name>
</gene>
<evidence type="ECO:0000313" key="2">
    <source>
        <dbReference type="EMBL" id="CAA9513189.1"/>
    </source>
</evidence>
<feature type="domain" description="B12-binding N-terminal" evidence="1">
    <location>
        <begin position="19"/>
        <end position="87"/>
    </location>
</feature>
<protein>
    <recommendedName>
        <fullName evidence="1">B12-binding N-terminal domain-containing protein</fullName>
    </recommendedName>
</protein>